<dbReference type="InterPro" id="IPR007023">
    <property type="entry name" value="Ribosom_reg"/>
</dbReference>
<comment type="caution">
    <text evidence="7">The sequence shown here is derived from an EMBL/GenBank/DDBJ whole genome shotgun (WGS) entry which is preliminary data.</text>
</comment>
<evidence type="ECO:0000256" key="1">
    <source>
        <dbReference type="ARBA" id="ARBA00004123"/>
    </source>
</evidence>
<evidence type="ECO:0000256" key="5">
    <source>
        <dbReference type="RuleBase" id="RU364132"/>
    </source>
</evidence>
<dbReference type="Pfam" id="PF04939">
    <property type="entry name" value="RRS1"/>
    <property type="match status" value="1"/>
</dbReference>
<feature type="region of interest" description="Disordered" evidence="6">
    <location>
        <begin position="325"/>
        <end position="407"/>
    </location>
</feature>
<keyword evidence="4 5" id="KW-0539">Nucleus</keyword>
<dbReference type="PANTHER" id="PTHR17602:SF4">
    <property type="entry name" value="RIBOSOME BIOGENESIS REGULATORY PROTEIN HOMOLOG"/>
    <property type="match status" value="1"/>
</dbReference>
<keyword evidence="3 5" id="KW-0690">Ribosome biogenesis</keyword>
<dbReference type="PANTHER" id="PTHR17602">
    <property type="entry name" value="RIBOSOME BIOGENESIS REGULATORY PROTEIN"/>
    <property type="match status" value="1"/>
</dbReference>
<dbReference type="EMBL" id="JAXCGZ010009637">
    <property type="protein sequence ID" value="KAK7076526.1"/>
    <property type="molecule type" value="Genomic_DNA"/>
</dbReference>
<comment type="function">
    <text evidence="5">Involved in ribosomal large subunit assembly.</text>
</comment>
<gene>
    <name evidence="7" type="primary">RRS1</name>
    <name evidence="7" type="ORF">SK128_020890</name>
</gene>
<proteinExistence type="inferred from homology"/>
<feature type="compositionally biased region" description="Basic residues" evidence="6">
    <location>
        <begin position="325"/>
        <end position="338"/>
    </location>
</feature>
<evidence type="ECO:0000313" key="8">
    <source>
        <dbReference type="Proteomes" id="UP001381693"/>
    </source>
</evidence>
<comment type="subcellular location">
    <subcellularLocation>
        <location evidence="1 5">Nucleus</location>
    </subcellularLocation>
</comment>
<comment type="similarity">
    <text evidence="2 5">Belongs to the RRS1 family.</text>
</comment>
<name>A0AAN8X5D7_HALRR</name>
<dbReference type="Proteomes" id="UP001381693">
    <property type="component" value="Unassembled WGS sequence"/>
</dbReference>
<evidence type="ECO:0000256" key="3">
    <source>
        <dbReference type="ARBA" id="ARBA00022517"/>
    </source>
</evidence>
<evidence type="ECO:0000313" key="7">
    <source>
        <dbReference type="EMBL" id="KAK7076526.1"/>
    </source>
</evidence>
<dbReference type="AlphaFoldDB" id="A0AAN8X5D7"/>
<feature type="compositionally biased region" description="Basic residues" evidence="6">
    <location>
        <begin position="355"/>
        <end position="364"/>
    </location>
</feature>
<dbReference type="GO" id="GO:0000447">
    <property type="term" value="P:endonucleolytic cleavage in ITS1 to separate SSU-rRNA from 5.8S rRNA and LSU-rRNA from tricistronic rRNA transcript (SSU-rRNA, 5.8S rRNA, LSU-rRNA)"/>
    <property type="evidence" value="ECO:0007669"/>
    <property type="project" value="TreeGrafter"/>
</dbReference>
<protein>
    <recommendedName>
        <fullName evidence="5">Ribosome biogenesis regulatory protein</fullName>
    </recommendedName>
</protein>
<accession>A0AAN8X5D7</accession>
<reference evidence="7 8" key="1">
    <citation type="submission" date="2023-11" db="EMBL/GenBank/DDBJ databases">
        <title>Halocaridina rubra genome assembly.</title>
        <authorList>
            <person name="Smith C."/>
        </authorList>
    </citation>
    <scope>NUCLEOTIDE SEQUENCE [LARGE SCALE GENOMIC DNA]</scope>
    <source>
        <strain evidence="7">EP-1</strain>
        <tissue evidence="7">Whole</tissue>
    </source>
</reference>
<dbReference type="GO" id="GO:0005730">
    <property type="term" value="C:nucleolus"/>
    <property type="evidence" value="ECO:0007669"/>
    <property type="project" value="TreeGrafter"/>
</dbReference>
<evidence type="ECO:0000256" key="6">
    <source>
        <dbReference type="SAM" id="MobiDB-lite"/>
    </source>
</evidence>
<keyword evidence="8" id="KW-1185">Reference proteome</keyword>
<feature type="compositionally biased region" description="Basic and acidic residues" evidence="6">
    <location>
        <begin position="339"/>
        <end position="348"/>
    </location>
</feature>
<organism evidence="7 8">
    <name type="scientific">Halocaridina rubra</name>
    <name type="common">Hawaiian red shrimp</name>
    <dbReference type="NCBI Taxonomy" id="373956"/>
    <lineage>
        <taxon>Eukaryota</taxon>
        <taxon>Metazoa</taxon>
        <taxon>Ecdysozoa</taxon>
        <taxon>Arthropoda</taxon>
        <taxon>Crustacea</taxon>
        <taxon>Multicrustacea</taxon>
        <taxon>Malacostraca</taxon>
        <taxon>Eumalacostraca</taxon>
        <taxon>Eucarida</taxon>
        <taxon>Decapoda</taxon>
        <taxon>Pleocyemata</taxon>
        <taxon>Caridea</taxon>
        <taxon>Atyoidea</taxon>
        <taxon>Atyidae</taxon>
        <taxon>Halocaridina</taxon>
    </lineage>
</organism>
<sequence length="407" mass="45990">MNDFAITDCWVRKNIPQCNMEEDTAARIQEILDKTTEEIKSVAVNKEVELAIDVGNLLVSDENALDEKLIRDPVTSDEYLRGLARDGVQALLTKIWELPSHQIDNSVYVKLPKPTTRLPREKPLPKGPILTKWEQYAREKGITRRKKEKKLWDETLKRWVPRYGYRKAQADKEKTWVLEVPGNVNPYEDQFEKRSKLKKEKVAKNEYQRLRNIARQNKIEVPKVGVTGSNFATPRELGQAMHHAKHATASKGKFQAEIPGEKKARGMGKKRKVEFTTGDGEQEKKRCLDILNKLDKPGLNLDLAINKQIKDENVDESLKRIGGKKYGRRSKMGGRHRTRSDYKGDKQGKGFNKILKGKKGKGKTRQAAAAGSQKKKAGKFDSTFKKSMGAGSVGANKNRGGKKGSKG</sequence>
<evidence type="ECO:0000256" key="2">
    <source>
        <dbReference type="ARBA" id="ARBA00010077"/>
    </source>
</evidence>
<evidence type="ECO:0000256" key="4">
    <source>
        <dbReference type="ARBA" id="ARBA00023242"/>
    </source>
</evidence>
<dbReference type="GO" id="GO:0030687">
    <property type="term" value="C:preribosome, large subunit precursor"/>
    <property type="evidence" value="ECO:0007669"/>
    <property type="project" value="TreeGrafter"/>
</dbReference>
<dbReference type="GO" id="GO:0042273">
    <property type="term" value="P:ribosomal large subunit biogenesis"/>
    <property type="evidence" value="ECO:0007669"/>
    <property type="project" value="TreeGrafter"/>
</dbReference>